<evidence type="ECO:0000256" key="1">
    <source>
        <dbReference type="ARBA" id="ARBA00004651"/>
    </source>
</evidence>
<dbReference type="SMART" id="SM00079">
    <property type="entry name" value="PBPe"/>
    <property type="match status" value="1"/>
</dbReference>
<dbReference type="AlphaFoldDB" id="A0AAD9NDW6"/>
<evidence type="ECO:0000313" key="16">
    <source>
        <dbReference type="EMBL" id="KAK2163629.1"/>
    </source>
</evidence>
<dbReference type="InterPro" id="IPR001320">
    <property type="entry name" value="Iontro_rcpt_C"/>
</dbReference>
<keyword evidence="2" id="KW-0813">Transport</keyword>
<evidence type="ECO:0000256" key="8">
    <source>
        <dbReference type="ARBA" id="ARBA00023136"/>
    </source>
</evidence>
<evidence type="ECO:0000256" key="9">
    <source>
        <dbReference type="ARBA" id="ARBA00023170"/>
    </source>
</evidence>
<keyword evidence="5 13" id="KW-1133">Transmembrane helix</keyword>
<keyword evidence="4 13" id="KW-0812">Transmembrane</keyword>
<evidence type="ECO:0000256" key="12">
    <source>
        <dbReference type="ARBA" id="ARBA00023303"/>
    </source>
</evidence>
<dbReference type="FunFam" id="3.40.190.10:FF:000078">
    <property type="entry name" value="glutamate receptor ionotropic, NMDA 3B"/>
    <property type="match status" value="1"/>
</dbReference>
<protein>
    <recommendedName>
        <fullName evidence="18">Ionotropic receptor</fullName>
    </recommendedName>
</protein>
<dbReference type="SUPFAM" id="SSF53850">
    <property type="entry name" value="Periplasmic binding protein-like II"/>
    <property type="match status" value="1"/>
</dbReference>
<dbReference type="SMART" id="SM00918">
    <property type="entry name" value="Lig_chan-Glu_bd"/>
    <property type="match status" value="1"/>
</dbReference>
<dbReference type="Pfam" id="PF10613">
    <property type="entry name" value="Lig_chan-Glu_bd"/>
    <property type="match status" value="1"/>
</dbReference>
<keyword evidence="11" id="KW-1071">Ligand-gated ion channel</keyword>
<evidence type="ECO:0000256" key="5">
    <source>
        <dbReference type="ARBA" id="ARBA00022989"/>
    </source>
</evidence>
<gene>
    <name evidence="16" type="ORF">LSH36_76g04006</name>
</gene>
<feature type="transmembrane region" description="Helical" evidence="13">
    <location>
        <begin position="393"/>
        <end position="414"/>
    </location>
</feature>
<dbReference type="PANTHER" id="PTHR42643">
    <property type="entry name" value="IONOTROPIC RECEPTOR 20A-RELATED"/>
    <property type="match status" value="1"/>
</dbReference>
<evidence type="ECO:0000256" key="11">
    <source>
        <dbReference type="ARBA" id="ARBA00023286"/>
    </source>
</evidence>
<keyword evidence="12" id="KW-0407">Ion channel</keyword>
<dbReference type="Gene3D" id="3.40.190.10">
    <property type="entry name" value="Periplasmic binding protein-like II"/>
    <property type="match status" value="3"/>
</dbReference>
<dbReference type="Proteomes" id="UP001208570">
    <property type="component" value="Unassembled WGS sequence"/>
</dbReference>
<evidence type="ECO:0000313" key="17">
    <source>
        <dbReference type="Proteomes" id="UP001208570"/>
    </source>
</evidence>
<organism evidence="16 17">
    <name type="scientific">Paralvinella palmiformis</name>
    <dbReference type="NCBI Taxonomy" id="53620"/>
    <lineage>
        <taxon>Eukaryota</taxon>
        <taxon>Metazoa</taxon>
        <taxon>Spiralia</taxon>
        <taxon>Lophotrochozoa</taxon>
        <taxon>Annelida</taxon>
        <taxon>Polychaeta</taxon>
        <taxon>Sedentaria</taxon>
        <taxon>Canalipalpata</taxon>
        <taxon>Terebellida</taxon>
        <taxon>Terebelliformia</taxon>
        <taxon>Alvinellidae</taxon>
        <taxon>Paralvinella</taxon>
    </lineage>
</organism>
<comment type="caution">
    <text evidence="16">The sequence shown here is derived from an EMBL/GenBank/DDBJ whole genome shotgun (WGS) entry which is preliminary data.</text>
</comment>
<evidence type="ECO:0000256" key="10">
    <source>
        <dbReference type="ARBA" id="ARBA00023180"/>
    </source>
</evidence>
<evidence type="ECO:0000256" key="13">
    <source>
        <dbReference type="SAM" id="Phobius"/>
    </source>
</evidence>
<evidence type="ECO:0000259" key="15">
    <source>
        <dbReference type="SMART" id="SM00918"/>
    </source>
</evidence>
<dbReference type="GO" id="GO:0043226">
    <property type="term" value="C:organelle"/>
    <property type="evidence" value="ECO:0007669"/>
    <property type="project" value="UniProtKB-ARBA"/>
</dbReference>
<dbReference type="GO" id="GO:0005886">
    <property type="term" value="C:plasma membrane"/>
    <property type="evidence" value="ECO:0007669"/>
    <property type="project" value="UniProtKB-SubCell"/>
</dbReference>
<evidence type="ECO:0000256" key="6">
    <source>
        <dbReference type="ARBA" id="ARBA00023054"/>
    </source>
</evidence>
<keyword evidence="7" id="KW-0406">Ion transport</keyword>
<accession>A0AAD9NDW6</accession>
<dbReference type="GO" id="GO:0050906">
    <property type="term" value="P:detection of stimulus involved in sensory perception"/>
    <property type="evidence" value="ECO:0007669"/>
    <property type="project" value="UniProtKB-ARBA"/>
</dbReference>
<keyword evidence="8 13" id="KW-0472">Membrane</keyword>
<proteinExistence type="predicted"/>
<evidence type="ECO:0000256" key="7">
    <source>
        <dbReference type="ARBA" id="ARBA00023065"/>
    </source>
</evidence>
<dbReference type="GO" id="GO:0015276">
    <property type="term" value="F:ligand-gated monoatomic ion channel activity"/>
    <property type="evidence" value="ECO:0007669"/>
    <property type="project" value="InterPro"/>
</dbReference>
<evidence type="ECO:0000256" key="3">
    <source>
        <dbReference type="ARBA" id="ARBA00022475"/>
    </source>
</evidence>
<keyword evidence="10" id="KW-0325">Glycoprotein</keyword>
<feature type="transmembrane region" description="Helical" evidence="13">
    <location>
        <begin position="160"/>
        <end position="181"/>
    </location>
</feature>
<evidence type="ECO:0008006" key="18">
    <source>
        <dbReference type="Google" id="ProtNLM"/>
    </source>
</evidence>
<dbReference type="EMBL" id="JAODUP010000076">
    <property type="protein sequence ID" value="KAK2163629.1"/>
    <property type="molecule type" value="Genomic_DNA"/>
</dbReference>
<feature type="domain" description="Ionotropic glutamate receptor L-glutamate and glycine-binding" evidence="15">
    <location>
        <begin position="48"/>
        <end position="107"/>
    </location>
</feature>
<keyword evidence="17" id="KW-1185">Reference proteome</keyword>
<dbReference type="InterPro" id="IPR052192">
    <property type="entry name" value="Insect_Ionotropic_Sensory_Rcpt"/>
</dbReference>
<evidence type="ECO:0000256" key="2">
    <source>
        <dbReference type="ARBA" id="ARBA00022448"/>
    </source>
</evidence>
<keyword evidence="6" id="KW-0175">Coiled coil</keyword>
<feature type="domain" description="Ionotropic glutamate receptor C-terminal" evidence="14">
    <location>
        <begin position="40"/>
        <end position="371"/>
    </location>
</feature>
<dbReference type="InterPro" id="IPR019594">
    <property type="entry name" value="Glu/Gly-bd"/>
</dbReference>
<comment type="subcellular location">
    <subcellularLocation>
        <location evidence="1">Cell membrane</location>
        <topology evidence="1">Multi-pass membrane protein</topology>
    </subcellularLocation>
</comment>
<keyword evidence="3" id="KW-1003">Cell membrane</keyword>
<evidence type="ECO:0000256" key="4">
    <source>
        <dbReference type="ARBA" id="ARBA00022692"/>
    </source>
</evidence>
<sequence length="433" mass="49736">MDLTCDTNFDIVKQYLGQYDVTADYINIVVMCSGSITEEIMEAMNYAPFVDEKRRDNKTELFGIEIRILENLAEMFNFTYRFVRSVDGQWGNLVNGVWTGMVGMVYRGDADMAASGISLIESRDEVVDFLTPHYIDSSVVVFKPTRVKWRYFIKPFSQTVWFTILVLPIFITMMLIFILVIRHRYLPLDVRIGFIRRDPSNYRDMIFDYLTKTYGCLFGRGNLTATLAVTDIKEPFKTLDQLADNDDYVLQVLSGTVQMDTFKHAKSGVFKRIWDKISRQPDSIVYNETAAFDRVSQSREITYTGDKLAYLNYISLHPLSGLMLMREEYNPGGMAIVIRERMPYREPMNKAIQQMLDVGLLDYYKSLYLRYSSTSSTTLGPKKDGQPVTLSDLYLVLLYVFAGGLCSASGILILENILKIINCTKDVKKMLLL</sequence>
<reference evidence="16" key="1">
    <citation type="journal article" date="2023" name="Mol. Biol. Evol.">
        <title>Third-Generation Sequencing Reveals the Adaptive Role of the Epigenome in Three Deep-Sea Polychaetes.</title>
        <authorList>
            <person name="Perez M."/>
            <person name="Aroh O."/>
            <person name="Sun Y."/>
            <person name="Lan Y."/>
            <person name="Juniper S.K."/>
            <person name="Young C.R."/>
            <person name="Angers B."/>
            <person name="Qian P.Y."/>
        </authorList>
    </citation>
    <scope>NUCLEOTIDE SEQUENCE</scope>
    <source>
        <strain evidence="16">P08H-3</strain>
    </source>
</reference>
<name>A0AAD9NDW6_9ANNE</name>
<keyword evidence="9" id="KW-0675">Receptor</keyword>
<dbReference type="PANTHER" id="PTHR42643:SF24">
    <property type="entry name" value="IONOTROPIC RECEPTOR 60A"/>
    <property type="match status" value="1"/>
</dbReference>
<evidence type="ECO:0000259" key="14">
    <source>
        <dbReference type="SMART" id="SM00079"/>
    </source>
</evidence>